<evidence type="ECO:0008006" key="4">
    <source>
        <dbReference type="Google" id="ProtNLM"/>
    </source>
</evidence>
<dbReference type="PANTHER" id="PTHR34485:SF2">
    <property type="entry name" value="PROLINE RICH, LACRIMAL 1"/>
    <property type="match status" value="1"/>
</dbReference>
<feature type="region of interest" description="Disordered" evidence="1">
    <location>
        <begin position="528"/>
        <end position="580"/>
    </location>
</feature>
<evidence type="ECO:0000313" key="2">
    <source>
        <dbReference type="EMBL" id="CAH3030513.1"/>
    </source>
</evidence>
<feature type="compositionally biased region" description="Acidic residues" evidence="1">
    <location>
        <begin position="548"/>
        <end position="574"/>
    </location>
</feature>
<dbReference type="EMBL" id="CALNXI010000639">
    <property type="protein sequence ID" value="CAH3030513.1"/>
    <property type="molecule type" value="Genomic_DNA"/>
</dbReference>
<organism evidence="2 3">
    <name type="scientific">Porites evermanni</name>
    <dbReference type="NCBI Taxonomy" id="104178"/>
    <lineage>
        <taxon>Eukaryota</taxon>
        <taxon>Metazoa</taxon>
        <taxon>Cnidaria</taxon>
        <taxon>Anthozoa</taxon>
        <taxon>Hexacorallia</taxon>
        <taxon>Scleractinia</taxon>
        <taxon>Fungiina</taxon>
        <taxon>Poritidae</taxon>
        <taxon>Porites</taxon>
    </lineage>
</organism>
<comment type="caution">
    <text evidence="2">The sequence shown here is derived from an EMBL/GenBank/DDBJ whole genome shotgun (WGS) entry which is preliminary data.</text>
</comment>
<accession>A0ABN8MLH1</accession>
<feature type="region of interest" description="Disordered" evidence="1">
    <location>
        <begin position="79"/>
        <end position="122"/>
    </location>
</feature>
<sequence length="812" mass="90218">MLCTCQYDSRVAGGEGSRVEIDLEKLKAAGWNVEKNGKSYIMESPPPAKKRFRSTKEVAEFLKSEDDFFAFSRCSCGASAAPTQESSESDEDTDYSYRPDTEEEGGMSSNFEDTPRKVDSSTAIPPAENVVKRINLQSQEGIELPINYFVGMTNQLGSLLDQLNSTRRCATPGCNGLLVPVSTENKGLGGAIKVMLACNGCGQRIHYASSMVCLTERRRNCVSLALGLCFLIWGHGYPSYHKILKLGLGIHTLSHVSFYNIVKLAHPCVKSVLDGICSMGKSEMKDKPHSELGSWKKAKAVTTSDGCWLIRGHHSQCCTFVVINFLTGCTLYYGHSVMRGSNNICDSDLWEGTSKAAEGHLAEVCFTKAKEEGMVVAINWQDADSSSAKSFRYVFPDNSLSRVMLCGGHVGRAHGNNLKEYKGKKSVDLSFVATHQKDCPELGKAKCECAGKRAHSKTCGCMSDEFLARAKSNHFSALKQAGNDPEEYANRMRILGKYHSRDIHEWIGDDGKTHRCPWHPPHVCSCGKCDKQDSVDSEDSGTGRQVDPEEGREDSEDGSIEGSEDSEDSEDSDGEYNTNYSCEGKPYKVRGRALTCELHSLLYEIECNRIAEKATEVVHSVMGKGHSNLPESKFSVLTKFRPKDTNLHQIHYEVSTNMGLCQSNMTYLIKRKGTTYHWVLELFGKMGLPTVDGIETVIAKENEERMRRLENQKTERAKQKRVAFKQKRQQEQKKRRQFTKRQRIVHTYGNEDDEDDLDEDVALATVLQSTAGSEVSATAGPSRANSKKCVCGGTDHLRRSSMLCPLNKRHSK</sequence>
<reference evidence="2 3" key="1">
    <citation type="submission" date="2022-05" db="EMBL/GenBank/DDBJ databases">
        <authorList>
            <consortium name="Genoscope - CEA"/>
            <person name="William W."/>
        </authorList>
    </citation>
    <scope>NUCLEOTIDE SEQUENCE [LARGE SCALE GENOMIC DNA]</scope>
</reference>
<protein>
    <recommendedName>
        <fullName evidence="4">MBD domain-containing protein</fullName>
    </recommendedName>
</protein>
<evidence type="ECO:0000256" key="1">
    <source>
        <dbReference type="SAM" id="MobiDB-lite"/>
    </source>
</evidence>
<feature type="compositionally biased region" description="Basic residues" evidence="1">
    <location>
        <begin position="718"/>
        <end position="740"/>
    </location>
</feature>
<dbReference type="PANTHER" id="PTHR34485">
    <property type="entry name" value="PROLINE-RICH, LACRIMAL 1"/>
    <property type="match status" value="1"/>
</dbReference>
<evidence type="ECO:0000313" key="3">
    <source>
        <dbReference type="Proteomes" id="UP001159427"/>
    </source>
</evidence>
<dbReference type="Proteomes" id="UP001159427">
    <property type="component" value="Unassembled WGS sequence"/>
</dbReference>
<feature type="region of interest" description="Disordered" evidence="1">
    <location>
        <begin position="713"/>
        <end position="740"/>
    </location>
</feature>
<keyword evidence="3" id="KW-1185">Reference proteome</keyword>
<gene>
    <name evidence="2" type="ORF">PEVE_00038084</name>
</gene>
<proteinExistence type="predicted"/>
<name>A0ABN8MLH1_9CNID</name>